<comment type="similarity">
    <text evidence="10">Belongs to the ABC transporter superfamily. Siderophore-Fe(3+) uptake transporter (SIUT) (TC 3.A.1.21) family.</text>
</comment>
<evidence type="ECO:0000256" key="12">
    <source>
        <dbReference type="SAM" id="Phobius"/>
    </source>
</evidence>
<feature type="transmembrane region" description="Helical" evidence="12">
    <location>
        <begin position="20"/>
        <end position="41"/>
    </location>
</feature>
<dbReference type="SUPFAM" id="SSF52540">
    <property type="entry name" value="P-loop containing nucleoside triphosphate hydrolases"/>
    <property type="match status" value="2"/>
</dbReference>
<keyword evidence="6" id="KW-0547">Nucleotide-binding</keyword>
<feature type="transmembrane region" description="Helical" evidence="12">
    <location>
        <begin position="674"/>
        <end position="694"/>
    </location>
</feature>
<dbReference type="InterPro" id="IPR003439">
    <property type="entry name" value="ABC_transporter-like_ATP-bd"/>
</dbReference>
<dbReference type="PROSITE" id="PS50893">
    <property type="entry name" value="ABC_TRANSPORTER_2"/>
    <property type="match status" value="2"/>
</dbReference>
<keyword evidence="8 12" id="KW-1133">Transmembrane helix</keyword>
<protein>
    <submittedName>
        <fullName evidence="13">ABC transporter ATP-binding protein</fullName>
    </submittedName>
</protein>
<dbReference type="InterPro" id="IPR027417">
    <property type="entry name" value="P-loop_NTPase"/>
</dbReference>
<feature type="transmembrane region" description="Helical" evidence="12">
    <location>
        <begin position="158"/>
        <end position="179"/>
    </location>
</feature>
<feature type="transmembrane region" description="Helical" evidence="12">
    <location>
        <begin position="639"/>
        <end position="662"/>
    </location>
</feature>
<organism evidence="13 14">
    <name type="scientific">Eggerthella lenta</name>
    <name type="common">Eubacterium lentum</name>
    <dbReference type="NCBI Taxonomy" id="84112"/>
    <lineage>
        <taxon>Bacteria</taxon>
        <taxon>Bacillati</taxon>
        <taxon>Actinomycetota</taxon>
        <taxon>Coriobacteriia</taxon>
        <taxon>Eggerthellales</taxon>
        <taxon>Eggerthellaceae</taxon>
        <taxon>Eggerthella</taxon>
    </lineage>
</organism>
<dbReference type="FunFam" id="3.40.50.300:FF:001001">
    <property type="entry name" value="Multidrug ABC transporter ATP-binding protein"/>
    <property type="match status" value="1"/>
</dbReference>
<evidence type="ECO:0000256" key="5">
    <source>
        <dbReference type="ARBA" id="ARBA00022692"/>
    </source>
</evidence>
<dbReference type="InterPro" id="IPR017871">
    <property type="entry name" value="ABC_transporter-like_CS"/>
</dbReference>
<dbReference type="GO" id="GO:0005524">
    <property type="term" value="F:ATP binding"/>
    <property type="evidence" value="ECO:0007669"/>
    <property type="project" value="UniProtKB-KW"/>
</dbReference>
<evidence type="ECO:0000256" key="2">
    <source>
        <dbReference type="ARBA" id="ARBA00022448"/>
    </source>
</evidence>
<feature type="region of interest" description="Disordered" evidence="11">
    <location>
        <begin position="587"/>
        <end position="623"/>
    </location>
</feature>
<evidence type="ECO:0000256" key="4">
    <source>
        <dbReference type="ARBA" id="ARBA00022519"/>
    </source>
</evidence>
<dbReference type="PROSITE" id="PS50929">
    <property type="entry name" value="ABC_TM1F"/>
    <property type="match status" value="2"/>
</dbReference>
<name>A0A369N6V8_EGGLN</name>
<keyword evidence="4" id="KW-0997">Cell inner membrane</keyword>
<dbReference type="Proteomes" id="UP000253857">
    <property type="component" value="Unassembled WGS sequence"/>
</dbReference>
<dbReference type="InterPro" id="IPR039421">
    <property type="entry name" value="Type_1_exporter"/>
</dbReference>
<dbReference type="GO" id="GO:0016887">
    <property type="term" value="F:ATP hydrolysis activity"/>
    <property type="evidence" value="ECO:0007669"/>
    <property type="project" value="InterPro"/>
</dbReference>
<dbReference type="Pfam" id="PF00664">
    <property type="entry name" value="ABC_membrane"/>
    <property type="match status" value="2"/>
</dbReference>
<evidence type="ECO:0000256" key="9">
    <source>
        <dbReference type="ARBA" id="ARBA00023136"/>
    </source>
</evidence>
<evidence type="ECO:0000256" key="8">
    <source>
        <dbReference type="ARBA" id="ARBA00022989"/>
    </source>
</evidence>
<keyword evidence="5 12" id="KW-0812">Transmembrane</keyword>
<dbReference type="RefSeq" id="WP_009607981.1">
    <property type="nucleotide sequence ID" value="NZ_CACRTT010000002.1"/>
</dbReference>
<dbReference type="PANTHER" id="PTHR24221">
    <property type="entry name" value="ATP-BINDING CASSETTE SUB-FAMILY B"/>
    <property type="match status" value="1"/>
</dbReference>
<evidence type="ECO:0000256" key="7">
    <source>
        <dbReference type="ARBA" id="ARBA00022840"/>
    </source>
</evidence>
<feature type="compositionally biased region" description="Low complexity" evidence="11">
    <location>
        <begin position="597"/>
        <end position="623"/>
    </location>
</feature>
<dbReference type="GO" id="GO:0140359">
    <property type="term" value="F:ABC-type transporter activity"/>
    <property type="evidence" value="ECO:0007669"/>
    <property type="project" value="InterPro"/>
</dbReference>
<feature type="transmembrane region" description="Helical" evidence="12">
    <location>
        <begin position="271"/>
        <end position="289"/>
    </location>
</feature>
<keyword evidence="7 13" id="KW-0067">ATP-binding</keyword>
<dbReference type="SMART" id="SM00382">
    <property type="entry name" value="AAA"/>
    <property type="match status" value="2"/>
</dbReference>
<feature type="transmembrane region" description="Helical" evidence="12">
    <location>
        <begin position="855"/>
        <end position="888"/>
    </location>
</feature>
<evidence type="ECO:0000256" key="10">
    <source>
        <dbReference type="ARBA" id="ARBA00023455"/>
    </source>
</evidence>
<reference evidence="13 14" key="1">
    <citation type="journal article" date="2018" name="Elife">
        <title>Discovery and characterization of a prevalent human gut bacterial enzyme sufficient for the inactivation of a family of plant toxins.</title>
        <authorList>
            <person name="Koppel N."/>
            <person name="Bisanz J.E."/>
            <person name="Pandelia M.E."/>
            <person name="Turnbaugh P.J."/>
            <person name="Balskus E.P."/>
        </authorList>
    </citation>
    <scope>NUCLEOTIDE SEQUENCE [LARGE SCALE GENOMIC DNA]</scope>
    <source>
        <strain evidence="13 14">FAA1-1-60AUCSF</strain>
    </source>
</reference>
<proteinExistence type="inferred from homology"/>
<dbReference type="FunFam" id="3.40.50.300:FF:000221">
    <property type="entry name" value="Multidrug ABC transporter ATP-binding protein"/>
    <property type="match status" value="1"/>
</dbReference>
<dbReference type="PANTHER" id="PTHR24221:SF654">
    <property type="entry name" value="ATP-BINDING CASSETTE SUB-FAMILY B MEMBER 6"/>
    <property type="match status" value="1"/>
</dbReference>
<feature type="transmembrane region" description="Helical" evidence="12">
    <location>
        <begin position="61"/>
        <end position="82"/>
    </location>
</feature>
<dbReference type="InterPro" id="IPR036640">
    <property type="entry name" value="ABC1_TM_sf"/>
</dbReference>
<dbReference type="PROSITE" id="PS00211">
    <property type="entry name" value="ABC_TRANSPORTER_1"/>
    <property type="match status" value="2"/>
</dbReference>
<feature type="transmembrane region" description="Helical" evidence="12">
    <location>
        <begin position="245"/>
        <end position="265"/>
    </location>
</feature>
<keyword evidence="3" id="KW-1003">Cell membrane</keyword>
<evidence type="ECO:0000256" key="6">
    <source>
        <dbReference type="ARBA" id="ARBA00022741"/>
    </source>
</evidence>
<evidence type="ECO:0000313" key="14">
    <source>
        <dbReference type="Proteomes" id="UP000253857"/>
    </source>
</evidence>
<keyword evidence="9 12" id="KW-0472">Membrane</keyword>
<feature type="transmembrane region" description="Helical" evidence="12">
    <location>
        <begin position="130"/>
        <end position="152"/>
    </location>
</feature>
<comment type="caution">
    <text evidence="13">The sequence shown here is derived from an EMBL/GenBank/DDBJ whole genome shotgun (WGS) entry which is preliminary data.</text>
</comment>
<dbReference type="EMBL" id="PPTY01000015">
    <property type="protein sequence ID" value="RDB84637.1"/>
    <property type="molecule type" value="Genomic_DNA"/>
</dbReference>
<evidence type="ECO:0000256" key="11">
    <source>
        <dbReference type="SAM" id="MobiDB-lite"/>
    </source>
</evidence>
<dbReference type="Gene3D" id="1.20.1560.10">
    <property type="entry name" value="ABC transporter type 1, transmembrane domain"/>
    <property type="match status" value="2"/>
</dbReference>
<dbReference type="Gene3D" id="3.40.50.300">
    <property type="entry name" value="P-loop containing nucleotide triphosphate hydrolases"/>
    <property type="match status" value="2"/>
</dbReference>
<keyword evidence="2" id="KW-0813">Transport</keyword>
<dbReference type="GO" id="GO:0005886">
    <property type="term" value="C:plasma membrane"/>
    <property type="evidence" value="ECO:0007669"/>
    <property type="project" value="UniProtKB-SubCell"/>
</dbReference>
<comment type="subcellular location">
    <subcellularLocation>
        <location evidence="1">Cell inner membrane</location>
        <topology evidence="1">Multi-pass membrane protein</topology>
    </subcellularLocation>
</comment>
<dbReference type="CDD" id="cd07346">
    <property type="entry name" value="ABC_6TM_exporters"/>
    <property type="match status" value="1"/>
</dbReference>
<dbReference type="AlphaFoldDB" id="A0A369N6V8"/>
<dbReference type="InterPro" id="IPR011527">
    <property type="entry name" value="ABC1_TM_dom"/>
</dbReference>
<accession>A0A369N6V8</accession>
<dbReference type="Pfam" id="PF00005">
    <property type="entry name" value="ABC_tran"/>
    <property type="match status" value="2"/>
</dbReference>
<feature type="transmembrane region" description="Helical" evidence="12">
    <location>
        <begin position="784"/>
        <end position="802"/>
    </location>
</feature>
<dbReference type="SUPFAM" id="SSF90123">
    <property type="entry name" value="ABC transporter transmembrane region"/>
    <property type="match status" value="2"/>
</dbReference>
<dbReference type="InterPro" id="IPR003593">
    <property type="entry name" value="AAA+_ATPase"/>
</dbReference>
<evidence type="ECO:0000256" key="1">
    <source>
        <dbReference type="ARBA" id="ARBA00004429"/>
    </source>
</evidence>
<sequence>MNSPIRLILKWAGPDRKYLIAAVVFAFVSGLMAMVPYYGVYEIMKAAYEGTCTWEVITSNALVVAVGVCIQYACFGCAGALSHKGAYNTLFRVRCRVVDHLAHAPLGQLDERSTGSIKTVLSDDIEKLELFLAHNITEAIMYLTGPVAAFIFLCSVNVPLALATLVPFAAAFVVMGVIFKRMAGVMPRASAALSRMNAVMVEYVRGMRVIKALNMGSKSFRRFQSAVDEEHAVWCDIARKTGPGFAAFVIIIECGMLVMVPLGGFLFSTGAISGSTFLLFAFVGSLYLTEIRLLQEIGSKFAQVKSGAIKAQELLDLPAFAGGAPFPAKSDVRLENVRFSYDGTREVLHGVNLAVQQGERLAVVGPSGAGKTTIVELVSRFYDATEGTVRIGGVDVRDLDYDDLLAHVAVVFQKTFLTSGSILENIRMGKRATLDEVREAARQARIDDFIMGLPRDYDTEIGTLGERLSGGQRQRIAIARAILKDAPVLILDEATSAADPENQVQIDEAIANLCAGRTVVIVAHRLGVVRTCDRVAVVEDGGISAVGTHDEVLAACPYYRKAWADYERTRRITFGFGAAAAEAEPRQRAASDSVHRAAAQPQGASSAPAQAPSSPTLDPAPAPASASASTSVFAKNRDFSVSVACTVIEGLLSGCNFGLIFLVMQQVFSGAADFGTLLGFTGALALVFVLRLLIYGYGYVRGQIGGAQVSRNLRQYLGDKIKRIPLARFTERSSGDYLNALTANVNDYEQILTHRTGSVVKDITLAVMLTGFVCWLYLPAGAVVALSFALIVPAMALSWHQVRRYGTRKSDICAANTSRTVEHVTGMQTLRAYGIGGVKNEAIVDSMREYSDVSFWYEAALIPLGAVMSIIVGLCQPLLFLMCGAAYLDGALGAVPYLLIIMLPLFMNKVWNSIFVNLTAYKNLMIAKRRIQAVVDEPEEAGSFDALPATGSRIELADVGFAYCKGEPVFEGLRLTCEDGKLTALVGDSGCGKSTALNLIAQYYRPARGTVRIGGADTAAYAPESVLAGVSVVDQNVFLFDDSVMDNIRYARPGATDDEVREACRLANADGFVRALPEGYASRIGENGGRLSGGERQRLSIARAILRDAPIVLLDEATASLDIENELAVKEAIANLLAKRKTVVMVAHTLAIVRGADSIAVVGDGRVLEQGTHDELVAAGGKYARMWAADRELA</sequence>
<gene>
    <name evidence="13" type="ORF">C1871_09350</name>
</gene>
<evidence type="ECO:0000313" key="13">
    <source>
        <dbReference type="EMBL" id="RDB84637.1"/>
    </source>
</evidence>
<evidence type="ECO:0000256" key="3">
    <source>
        <dbReference type="ARBA" id="ARBA00022475"/>
    </source>
</evidence>